<sequence length="336" mass="38526">MWVKSLMLREIRQARAMIWIIPLGHFLMLGLQRYNEWFMGGEDLIALRVRFANSMLEAYQYGNMESNSRMMLVLALFVLALIQIGAERRNGAQELLFSFPYSRRSIYVTKWLFGVGLLAGSLLLNTLIDMAVMASSPVSSYFSFAFHANEFLYSMLTVTALYTLALFLGAISGSIASQGIFSGLVFVLPLGLWVLIERFLRVHDIYLSNGRYYSYRDQYQFYRYFSPDYYLFVQYPFLSAKYVIGMAALLLLAGWGGMAAYEKNRAENNGKLLLFPVWDRILQVSFVACFSLFSALFVSEMLSMSNELIWYYAGLLAGAFIGLSLIRRLTRIRLKI</sequence>
<dbReference type="InterPro" id="IPR053046">
    <property type="entry name" value="ABC-5_transporter"/>
</dbReference>
<evidence type="ECO:0000313" key="2">
    <source>
        <dbReference type="EMBL" id="TFE19839.1"/>
    </source>
</evidence>
<organism evidence="2 3">
    <name type="scientific">Cohnella luojiensis</name>
    <dbReference type="NCBI Taxonomy" id="652876"/>
    <lineage>
        <taxon>Bacteria</taxon>
        <taxon>Bacillati</taxon>
        <taxon>Bacillota</taxon>
        <taxon>Bacilli</taxon>
        <taxon>Bacillales</taxon>
        <taxon>Paenibacillaceae</taxon>
        <taxon>Cohnella</taxon>
    </lineage>
</organism>
<reference evidence="2 3" key="1">
    <citation type="submission" date="2019-03" db="EMBL/GenBank/DDBJ databases">
        <title>Cohnella endophytica sp. nov., a novel endophytic bacterium isolated from bark of Sonneratia apetala.</title>
        <authorList>
            <person name="Tuo L."/>
        </authorList>
    </citation>
    <scope>NUCLEOTIDE SEQUENCE [LARGE SCALE GENOMIC DNA]</scope>
    <source>
        <strain evidence="2 3">CCTCC AB 208254</strain>
    </source>
</reference>
<dbReference type="PANTHER" id="PTHR39177">
    <property type="entry name" value="ABC TRANSPORTER PERMEASE YTRC-RELATED"/>
    <property type="match status" value="1"/>
</dbReference>
<dbReference type="PRINTS" id="PR02026">
    <property type="entry name" value="YTRCYTRDABC"/>
</dbReference>
<gene>
    <name evidence="2" type="ORF">E2980_21860</name>
</gene>
<keyword evidence="1" id="KW-1133">Transmembrane helix</keyword>
<dbReference type="OrthoDB" id="2658554at2"/>
<dbReference type="InterPro" id="IPR023264">
    <property type="entry name" value="ABC_transptr_acetoin_YtrC/YtrD"/>
</dbReference>
<keyword evidence="3" id="KW-1185">Reference proteome</keyword>
<feature type="transmembrane region" description="Helical" evidence="1">
    <location>
        <begin position="107"/>
        <end position="131"/>
    </location>
</feature>
<keyword evidence="1" id="KW-0472">Membrane</keyword>
<evidence type="ECO:0000313" key="3">
    <source>
        <dbReference type="Proteomes" id="UP000297900"/>
    </source>
</evidence>
<dbReference type="EMBL" id="SOMN01000047">
    <property type="protein sequence ID" value="TFE19839.1"/>
    <property type="molecule type" value="Genomic_DNA"/>
</dbReference>
<feature type="transmembrane region" description="Helical" evidence="1">
    <location>
        <begin position="281"/>
        <end position="302"/>
    </location>
</feature>
<feature type="transmembrane region" description="Helical" evidence="1">
    <location>
        <begin position="242"/>
        <end position="261"/>
    </location>
</feature>
<comment type="caution">
    <text evidence="2">The sequence shown here is derived from an EMBL/GenBank/DDBJ whole genome shotgun (WGS) entry which is preliminary data.</text>
</comment>
<feature type="transmembrane region" description="Helical" evidence="1">
    <location>
        <begin position="179"/>
        <end position="196"/>
    </location>
</feature>
<dbReference type="Proteomes" id="UP000297900">
    <property type="component" value="Unassembled WGS sequence"/>
</dbReference>
<feature type="transmembrane region" description="Helical" evidence="1">
    <location>
        <begin position="151"/>
        <end position="172"/>
    </location>
</feature>
<protein>
    <recommendedName>
        <fullName evidence="4">ABC transporter permease</fullName>
    </recommendedName>
</protein>
<feature type="transmembrane region" description="Helical" evidence="1">
    <location>
        <begin position="308"/>
        <end position="326"/>
    </location>
</feature>
<dbReference type="RefSeq" id="WP_135154375.1">
    <property type="nucleotide sequence ID" value="NZ_SOMN01000047.1"/>
</dbReference>
<feature type="transmembrane region" description="Helical" evidence="1">
    <location>
        <begin position="69"/>
        <end position="86"/>
    </location>
</feature>
<name>A0A4Y8LR99_9BACL</name>
<proteinExistence type="predicted"/>
<keyword evidence="1" id="KW-0812">Transmembrane</keyword>
<feature type="transmembrane region" description="Helical" evidence="1">
    <location>
        <begin position="16"/>
        <end position="34"/>
    </location>
</feature>
<dbReference type="PANTHER" id="PTHR39177:SF1">
    <property type="entry name" value="ABC TRANSPORTER PERMEASE YTRC-RELATED"/>
    <property type="match status" value="1"/>
</dbReference>
<evidence type="ECO:0008006" key="4">
    <source>
        <dbReference type="Google" id="ProtNLM"/>
    </source>
</evidence>
<dbReference type="AlphaFoldDB" id="A0A4Y8LR99"/>
<evidence type="ECO:0000256" key="1">
    <source>
        <dbReference type="SAM" id="Phobius"/>
    </source>
</evidence>
<accession>A0A4Y8LR99</accession>